<name>X0VW03_9ZZZZ</name>
<feature type="domain" description="Ribosome maturation factor RimM PRC barrel" evidence="1">
    <location>
        <begin position="30"/>
        <end position="96"/>
    </location>
</feature>
<feature type="non-terminal residue" evidence="2">
    <location>
        <position position="1"/>
    </location>
</feature>
<dbReference type="InterPro" id="IPR056792">
    <property type="entry name" value="PRC_RimM"/>
</dbReference>
<dbReference type="SUPFAM" id="SSF50346">
    <property type="entry name" value="PRC-barrel domain"/>
    <property type="match status" value="1"/>
</dbReference>
<protein>
    <recommendedName>
        <fullName evidence="1">Ribosome maturation factor RimM PRC barrel domain-containing protein</fullName>
    </recommendedName>
</protein>
<dbReference type="Pfam" id="PF24986">
    <property type="entry name" value="PRC_RimM"/>
    <property type="match status" value="1"/>
</dbReference>
<dbReference type="AlphaFoldDB" id="X0VW03"/>
<dbReference type="PANTHER" id="PTHR33692:SF1">
    <property type="entry name" value="RIBOSOME MATURATION FACTOR RIMM"/>
    <property type="match status" value="1"/>
</dbReference>
<dbReference type="InterPro" id="IPR011033">
    <property type="entry name" value="PRC_barrel-like_sf"/>
</dbReference>
<evidence type="ECO:0000313" key="2">
    <source>
        <dbReference type="EMBL" id="GAG04716.1"/>
    </source>
</evidence>
<dbReference type="EMBL" id="BARS01025488">
    <property type="protein sequence ID" value="GAG04716.1"/>
    <property type="molecule type" value="Genomic_DNA"/>
</dbReference>
<sequence length="102" mass="11505">LPQARELAGLEILLPEEDLRTLEKGKYYFFQIIGCSVIKKNGEKIGSVKDLLCIKNNDLLVVAKGKREILVPFTKPICLKVNLKRKEIVVDLPEGLSELDEI</sequence>
<dbReference type="NCBIfam" id="TIGR02273">
    <property type="entry name" value="16S_RimM"/>
    <property type="match status" value="1"/>
</dbReference>
<dbReference type="GO" id="GO:0005840">
    <property type="term" value="C:ribosome"/>
    <property type="evidence" value="ECO:0007669"/>
    <property type="project" value="InterPro"/>
</dbReference>
<evidence type="ECO:0000259" key="1">
    <source>
        <dbReference type="Pfam" id="PF24986"/>
    </source>
</evidence>
<comment type="caution">
    <text evidence="2">The sequence shown here is derived from an EMBL/GenBank/DDBJ whole genome shotgun (WGS) entry which is preliminary data.</text>
</comment>
<gene>
    <name evidence="2" type="ORF">S01H1_40272</name>
</gene>
<dbReference type="InterPro" id="IPR011961">
    <property type="entry name" value="RimM"/>
</dbReference>
<accession>X0VW03</accession>
<organism evidence="2">
    <name type="scientific">marine sediment metagenome</name>
    <dbReference type="NCBI Taxonomy" id="412755"/>
    <lineage>
        <taxon>unclassified sequences</taxon>
        <taxon>metagenomes</taxon>
        <taxon>ecological metagenomes</taxon>
    </lineage>
</organism>
<dbReference type="GO" id="GO:0006364">
    <property type="term" value="P:rRNA processing"/>
    <property type="evidence" value="ECO:0007669"/>
    <property type="project" value="InterPro"/>
</dbReference>
<dbReference type="PANTHER" id="PTHR33692">
    <property type="entry name" value="RIBOSOME MATURATION FACTOR RIMM"/>
    <property type="match status" value="1"/>
</dbReference>
<dbReference type="Gene3D" id="2.30.30.240">
    <property type="entry name" value="PRC-barrel domain"/>
    <property type="match status" value="1"/>
</dbReference>
<dbReference type="GO" id="GO:0043022">
    <property type="term" value="F:ribosome binding"/>
    <property type="evidence" value="ECO:0007669"/>
    <property type="project" value="InterPro"/>
</dbReference>
<reference evidence="2" key="1">
    <citation type="journal article" date="2014" name="Front. Microbiol.">
        <title>High frequency of phylogenetically diverse reductive dehalogenase-homologous genes in deep subseafloor sedimentary metagenomes.</title>
        <authorList>
            <person name="Kawai M."/>
            <person name="Futagami T."/>
            <person name="Toyoda A."/>
            <person name="Takaki Y."/>
            <person name="Nishi S."/>
            <person name="Hori S."/>
            <person name="Arai W."/>
            <person name="Tsubouchi T."/>
            <person name="Morono Y."/>
            <person name="Uchiyama I."/>
            <person name="Ito T."/>
            <person name="Fujiyama A."/>
            <person name="Inagaki F."/>
            <person name="Takami H."/>
        </authorList>
    </citation>
    <scope>NUCLEOTIDE SEQUENCE</scope>
    <source>
        <strain evidence="2">Expedition CK06-06</strain>
    </source>
</reference>
<proteinExistence type="predicted"/>